<accession>A0A0B4XSZ3</accession>
<protein>
    <recommendedName>
        <fullName evidence="6">CARDB domain-containing protein</fullName>
    </recommendedName>
</protein>
<feature type="transmembrane region" description="Helical" evidence="4">
    <location>
        <begin position="1426"/>
        <end position="1446"/>
    </location>
</feature>
<dbReference type="KEGG" id="apac:S7S_15050"/>
<dbReference type="PANTHER" id="PTHR24104:SF25">
    <property type="entry name" value="PROTEIN LIN-41"/>
    <property type="match status" value="1"/>
</dbReference>
<dbReference type="SUPFAM" id="SSF101898">
    <property type="entry name" value="NHL repeat"/>
    <property type="match status" value="1"/>
</dbReference>
<feature type="compositionally biased region" description="Acidic residues" evidence="3">
    <location>
        <begin position="1310"/>
        <end position="1322"/>
    </location>
</feature>
<feature type="repeat" description="NHL" evidence="2">
    <location>
        <begin position="81"/>
        <end position="116"/>
    </location>
</feature>
<dbReference type="Pfam" id="PF07705">
    <property type="entry name" value="CARDB"/>
    <property type="match status" value="1"/>
</dbReference>
<feature type="compositionally biased region" description="Acidic residues" evidence="3">
    <location>
        <begin position="1274"/>
        <end position="1288"/>
    </location>
</feature>
<feature type="signal peptide" evidence="5">
    <location>
        <begin position="1"/>
        <end position="17"/>
    </location>
</feature>
<dbReference type="Pfam" id="PF01436">
    <property type="entry name" value="NHL"/>
    <property type="match status" value="1"/>
</dbReference>
<organism evidence="7 8">
    <name type="scientific">Isoalcanivorax pacificus W11-5</name>
    <dbReference type="NCBI Taxonomy" id="391936"/>
    <lineage>
        <taxon>Bacteria</taxon>
        <taxon>Pseudomonadati</taxon>
        <taxon>Pseudomonadota</taxon>
        <taxon>Gammaproteobacteria</taxon>
        <taxon>Oceanospirillales</taxon>
        <taxon>Alcanivoracaceae</taxon>
        <taxon>Isoalcanivorax</taxon>
    </lineage>
</organism>
<feature type="compositionally biased region" description="Basic and acidic residues" evidence="3">
    <location>
        <begin position="1292"/>
        <end position="1302"/>
    </location>
</feature>
<dbReference type="InterPro" id="IPR013783">
    <property type="entry name" value="Ig-like_fold"/>
</dbReference>
<evidence type="ECO:0000256" key="1">
    <source>
        <dbReference type="ARBA" id="ARBA00022737"/>
    </source>
</evidence>
<feature type="compositionally biased region" description="Acidic residues" evidence="3">
    <location>
        <begin position="1244"/>
        <end position="1261"/>
    </location>
</feature>
<evidence type="ECO:0000256" key="3">
    <source>
        <dbReference type="SAM" id="MobiDB-lite"/>
    </source>
</evidence>
<reference evidence="7 8" key="1">
    <citation type="journal article" date="2012" name="J. Bacteriol.">
        <title>Genome sequence of an alkane-degrading bacterium, Alcanivorax pacificus type strain W11-5, isolated from deep sea sediment.</title>
        <authorList>
            <person name="Lai Q."/>
            <person name="Shao Z."/>
        </authorList>
    </citation>
    <scope>NUCLEOTIDE SEQUENCE [LARGE SCALE GENOMIC DNA]</scope>
    <source>
        <strain evidence="7 8">W11-5</strain>
    </source>
</reference>
<evidence type="ECO:0000256" key="2">
    <source>
        <dbReference type="PROSITE-ProRule" id="PRU00504"/>
    </source>
</evidence>
<evidence type="ECO:0000256" key="4">
    <source>
        <dbReference type="SAM" id="Phobius"/>
    </source>
</evidence>
<keyword evidence="4" id="KW-0812">Transmembrane</keyword>
<evidence type="ECO:0000313" key="7">
    <source>
        <dbReference type="EMBL" id="AJD49422.1"/>
    </source>
</evidence>
<feature type="repeat" description="NHL" evidence="2">
    <location>
        <begin position="218"/>
        <end position="261"/>
    </location>
</feature>
<dbReference type="Gene3D" id="4.10.1080.10">
    <property type="entry name" value="TSP type-3 repeat"/>
    <property type="match status" value="1"/>
</dbReference>
<keyword evidence="1" id="KW-0677">Repeat</keyword>
<dbReference type="InterPro" id="IPR011042">
    <property type="entry name" value="6-blade_b-propeller_TolB-like"/>
</dbReference>
<dbReference type="InterPro" id="IPR050952">
    <property type="entry name" value="TRIM-NHL_E3_ligases"/>
</dbReference>
<dbReference type="InterPro" id="IPR011635">
    <property type="entry name" value="CARDB"/>
</dbReference>
<feature type="transmembrane region" description="Helical" evidence="4">
    <location>
        <begin position="1373"/>
        <end position="1394"/>
    </location>
</feature>
<dbReference type="InterPro" id="IPR028974">
    <property type="entry name" value="TSP_type-3_rpt"/>
</dbReference>
<name>A0A0B4XSZ3_9GAMM</name>
<keyword evidence="5" id="KW-0732">Signal</keyword>
<dbReference type="CDD" id="cd05819">
    <property type="entry name" value="NHL"/>
    <property type="match status" value="1"/>
</dbReference>
<keyword evidence="4" id="KW-0472">Membrane</keyword>
<evidence type="ECO:0000256" key="5">
    <source>
        <dbReference type="SAM" id="SignalP"/>
    </source>
</evidence>
<dbReference type="Proteomes" id="UP000006764">
    <property type="component" value="Chromosome"/>
</dbReference>
<feature type="region of interest" description="Disordered" evidence="3">
    <location>
        <begin position="1238"/>
        <end position="1360"/>
    </location>
</feature>
<sequence>MLGLLAGLLLAAPLAQADDLEYGPPFIIGDDLMVPTGMAVDAARERLLIADTGNHRIRYTRLADFPGPYTWHEFGYNADAAAAGAFREPQGVAVDADGNVFVVDALSGQVQLFRYDSGADSYSHDAAFASAGTTVDGRAILMPRDIAVAEDGSVYLLDSGNNRVLVADNADDDSWAVWREGTDWNNPYGLDVTATGDLWLADTGNSRVLRLPAGGGAQTAFGHFGTGSAQFRYPRDVAVGDDGRVYVADTDNHRIVVLEDTGAFYRHLGGAPLFDALQKIVLDGEGRVLVLDATEHRVVMYPGAGYTPPFDAYVRDYVGDEGVQPSDDGYLLSSPDILVRHHPDIDLDAALSAGLNSYAFQQPRFNENNYLYLAVRNRGEQPITNVTARLFWADPASPLAFPDDWHDSGFYSAYASSSSNTPDNRLYLPTIAGRQTTSDGMTVVGPLVWRPPAPEDVEAEDGGVHLAVRLLNLYDPSVSAPGLAQVRQNNNVALRPVTVSRGPFPIGEQDTLLVRADFSGIGGSADPAMIETRVTEAAAWLERVSYGQTTLVPLYRGPVALDHDSAHYQDSSRNLLVEMAEEVLDKLITAEPTVLDGATAEAADDIDRVVIVVNDPAFQRDWATTGLWPYDAAGETRYLSVSVQGPDNNTMQYAHGLSHQLLLEDLYVHDEVDSLLTHTADHWDNMARPFDGAHPLVWSKEKATWVTSHGGRVLYIQRPPSGTEREGEPPIPLHYQAEIDSDQIAAVAIGLTEGATTLESEHHFYWIEARSPALAQADPVPADGVLVYYANRLIPQGEAPVLVRDGTPSTDHINDAALAVGGSLQPAGTGIDIDVLDRLPDNDGYLIDVDYDPPPDKYDLYVRRGDPHWTSPDIWVDNQRDGDGYAPYDQTVQLSTGPGEEQPIADEQNRIYVRVHNSGPATAYDVEVKFLMSEPYHTVGGEGSFDERAIRFIGSIPSGEYRDVFFVWTPDGTDDEHNCVRVEIRRQVNDTDASNDKAQQNLRVVTSETASPYTPVAFNFQIVNEQEQPQLFYFREDGIPADWHKQFADAKRLVAPGERYLGQLDLRPNDDAPVCTDHDIHVTAWMPRGDTLVPVGGTTVSVGLRRRTDMTLDTSVRDCGKRFRPQAASAYQDGQNAEARAALADMGLLLDAEKMPGQCAIISAMGCTQPPRPTEMVTVRYRDPAGNPVYREVMTDEYGCFEDAYVAVEGGTWEASSHYPGDDCAGPAFSSVNLSVPLVQTGDQDGDGLADEDEVQGDADGDGIPNHLDRDSDNDGIPDGEELYDPDAPDNGSERDPLRDADGDGLDNVVDPDSDNDGIPDGEEPRGDIDGDGLDNSLDPDSDGDGIPDGEDDMPYTPTGGASCDLSERATCWVHWLVALVIVVALILTVVGLVRKRKRRWCLVLAAVLLALLALILLWLCLHLYLLYAALLLVVALVLLLLTRLLL</sequence>
<dbReference type="GO" id="GO:0008270">
    <property type="term" value="F:zinc ion binding"/>
    <property type="evidence" value="ECO:0007669"/>
    <property type="project" value="UniProtKB-KW"/>
</dbReference>
<evidence type="ECO:0000259" key="6">
    <source>
        <dbReference type="Pfam" id="PF07705"/>
    </source>
</evidence>
<keyword evidence="8" id="KW-1185">Reference proteome</keyword>
<feature type="domain" description="CARDB" evidence="6">
    <location>
        <begin position="900"/>
        <end position="997"/>
    </location>
</feature>
<dbReference type="InterPro" id="IPR001258">
    <property type="entry name" value="NHL_repeat"/>
</dbReference>
<dbReference type="EMBL" id="CP004387">
    <property type="protein sequence ID" value="AJD49422.1"/>
    <property type="molecule type" value="Genomic_DNA"/>
</dbReference>
<dbReference type="Gene3D" id="2.120.10.30">
    <property type="entry name" value="TolB, C-terminal domain"/>
    <property type="match status" value="1"/>
</dbReference>
<gene>
    <name evidence="7" type="ORF">S7S_15050</name>
</gene>
<evidence type="ECO:0000313" key="8">
    <source>
        <dbReference type="Proteomes" id="UP000006764"/>
    </source>
</evidence>
<feature type="transmembrane region" description="Helical" evidence="4">
    <location>
        <begin position="1401"/>
        <end position="1420"/>
    </location>
</feature>
<keyword evidence="4" id="KW-1133">Transmembrane helix</keyword>
<dbReference type="PANTHER" id="PTHR24104">
    <property type="entry name" value="E3 UBIQUITIN-PROTEIN LIGASE NHLRC1-RELATED"/>
    <property type="match status" value="1"/>
</dbReference>
<dbReference type="GO" id="GO:0005509">
    <property type="term" value="F:calcium ion binding"/>
    <property type="evidence" value="ECO:0007669"/>
    <property type="project" value="InterPro"/>
</dbReference>
<proteinExistence type="predicted"/>
<dbReference type="SUPFAM" id="SSF103647">
    <property type="entry name" value="TSP type-3 repeat"/>
    <property type="match status" value="1"/>
</dbReference>
<dbReference type="PROSITE" id="PS51125">
    <property type="entry name" value="NHL"/>
    <property type="match status" value="2"/>
</dbReference>
<dbReference type="HOGENOM" id="CLU_251509_0_0_6"/>
<dbReference type="STRING" id="391936.S7S_15050"/>
<feature type="compositionally biased region" description="Acidic residues" evidence="3">
    <location>
        <begin position="1330"/>
        <end position="1354"/>
    </location>
</feature>
<dbReference type="Gene3D" id="2.60.40.10">
    <property type="entry name" value="Immunoglobulins"/>
    <property type="match status" value="1"/>
</dbReference>
<feature type="chain" id="PRO_5002099102" description="CARDB domain-containing protein" evidence="5">
    <location>
        <begin position="18"/>
        <end position="1447"/>
    </location>
</feature>